<evidence type="ECO:0000256" key="8">
    <source>
        <dbReference type="ARBA" id="ARBA00022801"/>
    </source>
</evidence>
<comment type="caution">
    <text evidence="14">The sequence shown here is derived from an EMBL/GenBank/DDBJ whole genome shotgun (WGS) entry which is preliminary data.</text>
</comment>
<dbReference type="GO" id="GO:0016020">
    <property type="term" value="C:membrane"/>
    <property type="evidence" value="ECO:0007669"/>
    <property type="project" value="UniProtKB-SubCell"/>
</dbReference>
<dbReference type="PANTHER" id="PTHR31120">
    <property type="entry name" value="METALLOPROTEASE TIKI"/>
    <property type="match status" value="1"/>
</dbReference>
<dbReference type="GO" id="GO:0004222">
    <property type="term" value="F:metalloendopeptidase activity"/>
    <property type="evidence" value="ECO:0007669"/>
    <property type="project" value="TreeGrafter"/>
</dbReference>
<dbReference type="GO" id="GO:0030178">
    <property type="term" value="P:negative regulation of Wnt signaling pathway"/>
    <property type="evidence" value="ECO:0007669"/>
    <property type="project" value="InterPro"/>
</dbReference>
<name>A0A4V2MJP2_9SPHI</name>
<keyword evidence="10" id="KW-0482">Metalloprotease</keyword>
<comment type="subcellular location">
    <subcellularLocation>
        <location evidence="3">Membrane</location>
        <topology evidence="3">Single-pass type I membrane protein</topology>
    </subcellularLocation>
</comment>
<evidence type="ECO:0000256" key="13">
    <source>
        <dbReference type="SAM" id="SignalP"/>
    </source>
</evidence>
<keyword evidence="11" id="KW-0472">Membrane</keyword>
<feature type="signal peptide" evidence="13">
    <location>
        <begin position="1"/>
        <end position="22"/>
    </location>
</feature>
<dbReference type="Pfam" id="PF01963">
    <property type="entry name" value="TraB_PrgY_gumN"/>
    <property type="match status" value="1"/>
</dbReference>
<dbReference type="GO" id="GO:0006508">
    <property type="term" value="P:proteolysis"/>
    <property type="evidence" value="ECO:0007669"/>
    <property type="project" value="UniProtKB-KW"/>
</dbReference>
<keyword evidence="8" id="KW-0378">Hydrolase</keyword>
<proteinExistence type="predicted"/>
<evidence type="ECO:0000256" key="10">
    <source>
        <dbReference type="ARBA" id="ARBA00023049"/>
    </source>
</evidence>
<keyword evidence="9" id="KW-1133">Transmembrane helix</keyword>
<dbReference type="InterPro" id="IPR040230">
    <property type="entry name" value="TIKI1/2-like"/>
</dbReference>
<organism evidence="14 15">
    <name type="scientific">Pedobacter hiemivivus</name>
    <dbReference type="NCBI Taxonomy" id="2530454"/>
    <lineage>
        <taxon>Bacteria</taxon>
        <taxon>Pseudomonadati</taxon>
        <taxon>Bacteroidota</taxon>
        <taxon>Sphingobacteriia</taxon>
        <taxon>Sphingobacteriales</taxon>
        <taxon>Sphingobacteriaceae</taxon>
        <taxon>Pedobacter</taxon>
    </lineage>
</organism>
<keyword evidence="5" id="KW-0812">Transmembrane</keyword>
<evidence type="ECO:0000313" key="15">
    <source>
        <dbReference type="Proteomes" id="UP000291117"/>
    </source>
</evidence>
<dbReference type="GO" id="GO:0046872">
    <property type="term" value="F:metal ion binding"/>
    <property type="evidence" value="ECO:0007669"/>
    <property type="project" value="UniProtKB-KW"/>
</dbReference>
<evidence type="ECO:0000256" key="9">
    <source>
        <dbReference type="ARBA" id="ARBA00022989"/>
    </source>
</evidence>
<keyword evidence="4" id="KW-0645">Protease</keyword>
<evidence type="ECO:0000256" key="1">
    <source>
        <dbReference type="ARBA" id="ARBA00001936"/>
    </source>
</evidence>
<dbReference type="InterPro" id="IPR002816">
    <property type="entry name" value="TraB/PrgY/GumN_fam"/>
</dbReference>
<evidence type="ECO:0000256" key="2">
    <source>
        <dbReference type="ARBA" id="ARBA00001941"/>
    </source>
</evidence>
<keyword evidence="15" id="KW-1185">Reference proteome</keyword>
<evidence type="ECO:0000256" key="5">
    <source>
        <dbReference type="ARBA" id="ARBA00022692"/>
    </source>
</evidence>
<keyword evidence="6" id="KW-0479">Metal-binding</keyword>
<dbReference type="OrthoDB" id="9798714at2"/>
<dbReference type="RefSeq" id="WP_131610194.1">
    <property type="nucleotide sequence ID" value="NZ_SJSM01000010.1"/>
</dbReference>
<feature type="chain" id="PRO_5020559043" evidence="13">
    <location>
        <begin position="23"/>
        <end position="288"/>
    </location>
</feature>
<protein>
    <submittedName>
        <fullName evidence="14">TraB/GumN family protein</fullName>
    </submittedName>
</protein>
<dbReference type="Proteomes" id="UP000291117">
    <property type="component" value="Unassembled WGS sequence"/>
</dbReference>
<evidence type="ECO:0000256" key="3">
    <source>
        <dbReference type="ARBA" id="ARBA00004479"/>
    </source>
</evidence>
<comment type="cofactor">
    <cofactor evidence="1">
        <name>Mn(2+)</name>
        <dbReference type="ChEBI" id="CHEBI:29035"/>
    </cofactor>
</comment>
<dbReference type="PANTHER" id="PTHR31120:SF6">
    <property type="entry name" value="METALLOPROTEASE TIKI HOMOLOG"/>
    <property type="match status" value="1"/>
</dbReference>
<dbReference type="EMBL" id="SJSM01000010">
    <property type="protein sequence ID" value="TCC95046.1"/>
    <property type="molecule type" value="Genomic_DNA"/>
</dbReference>
<keyword evidence="12" id="KW-0325">Glycoprotein</keyword>
<dbReference type="AlphaFoldDB" id="A0A4V2MJP2"/>
<evidence type="ECO:0000256" key="4">
    <source>
        <dbReference type="ARBA" id="ARBA00022670"/>
    </source>
</evidence>
<sequence length="288" mass="32428">MKNLFCTLLLIATLIFTVNIKAQQKQSAKSLLWEVSGNGLTKPSYIYGTIHMICEPDFLISDKTKSAMTSADNLVLELNFTDPSEITELQKSIMSAIPLSKKLSPSQFNRLDSVLTLKTGTSLKKLDQLTLAAITSFAIAKTLPCSEIKSYEVEFINFAKAQNKTIGALETVKQQTEFFAKAFSDDELVRQITSFDDYKTVFSEMISTYKMEDLDKVSEMLKDKRWGNTEESNKWMLQVRNANWANHMPAMMKNQSCFFAVGCGHLPGKDGILQLLKNQGYKVKPILK</sequence>
<reference evidence="14 15" key="1">
    <citation type="submission" date="2019-02" db="EMBL/GenBank/DDBJ databases">
        <title>Pedobacter sp. RP-3-8 sp. nov., isolated from Arctic soil.</title>
        <authorList>
            <person name="Dahal R.H."/>
        </authorList>
    </citation>
    <scope>NUCLEOTIDE SEQUENCE [LARGE SCALE GENOMIC DNA]</scope>
    <source>
        <strain evidence="14 15">RP-3-8</strain>
    </source>
</reference>
<gene>
    <name evidence="14" type="ORF">EZ444_16210</name>
</gene>
<evidence type="ECO:0000256" key="11">
    <source>
        <dbReference type="ARBA" id="ARBA00023136"/>
    </source>
</evidence>
<evidence type="ECO:0000256" key="6">
    <source>
        <dbReference type="ARBA" id="ARBA00022723"/>
    </source>
</evidence>
<dbReference type="CDD" id="cd14789">
    <property type="entry name" value="Tiki"/>
    <property type="match status" value="1"/>
</dbReference>
<comment type="cofactor">
    <cofactor evidence="2">
        <name>Co(2+)</name>
        <dbReference type="ChEBI" id="CHEBI:48828"/>
    </cofactor>
</comment>
<evidence type="ECO:0000256" key="12">
    <source>
        <dbReference type="ARBA" id="ARBA00023180"/>
    </source>
</evidence>
<keyword evidence="7 13" id="KW-0732">Signal</keyword>
<accession>A0A4V2MJP2</accession>
<evidence type="ECO:0000313" key="14">
    <source>
        <dbReference type="EMBL" id="TCC95046.1"/>
    </source>
</evidence>
<evidence type="ECO:0000256" key="7">
    <source>
        <dbReference type="ARBA" id="ARBA00022729"/>
    </source>
</evidence>